<keyword evidence="1" id="KW-0812">Transmembrane</keyword>
<accession>A0A452ZDT3</accession>
<organism evidence="2 3">
    <name type="scientific">Aegilops tauschii subsp. strangulata</name>
    <name type="common">Goatgrass</name>
    <dbReference type="NCBI Taxonomy" id="200361"/>
    <lineage>
        <taxon>Eukaryota</taxon>
        <taxon>Viridiplantae</taxon>
        <taxon>Streptophyta</taxon>
        <taxon>Embryophyta</taxon>
        <taxon>Tracheophyta</taxon>
        <taxon>Spermatophyta</taxon>
        <taxon>Magnoliopsida</taxon>
        <taxon>Liliopsida</taxon>
        <taxon>Poales</taxon>
        <taxon>Poaceae</taxon>
        <taxon>BOP clade</taxon>
        <taxon>Pooideae</taxon>
        <taxon>Triticodae</taxon>
        <taxon>Triticeae</taxon>
        <taxon>Triticinae</taxon>
        <taxon>Aegilops</taxon>
    </lineage>
</organism>
<dbReference type="AlphaFoldDB" id="A0A452ZDT3"/>
<keyword evidence="1" id="KW-0472">Membrane</keyword>
<reference evidence="2" key="4">
    <citation type="submission" date="2019-03" db="UniProtKB">
        <authorList>
            <consortium name="EnsemblPlants"/>
        </authorList>
    </citation>
    <scope>IDENTIFICATION</scope>
</reference>
<evidence type="ECO:0000313" key="2">
    <source>
        <dbReference type="EnsemblPlants" id="AET1Gv20726900.12"/>
    </source>
</evidence>
<sequence>MWQPIILAMFSEEHTWHLNKVMGMMNYLCISSCLLLLFLYYKRRRESKCYTTPVNSNLRNWYWNCYWKSLAYYS</sequence>
<feature type="transmembrane region" description="Helical" evidence="1">
    <location>
        <begin position="24"/>
        <end position="41"/>
    </location>
</feature>
<reference evidence="3" key="1">
    <citation type="journal article" date="2014" name="Science">
        <title>Ancient hybridizations among the ancestral genomes of bread wheat.</title>
        <authorList>
            <consortium name="International Wheat Genome Sequencing Consortium,"/>
            <person name="Marcussen T."/>
            <person name="Sandve S.R."/>
            <person name="Heier L."/>
            <person name="Spannagl M."/>
            <person name="Pfeifer M."/>
            <person name="Jakobsen K.S."/>
            <person name="Wulff B.B."/>
            <person name="Steuernagel B."/>
            <person name="Mayer K.F."/>
            <person name="Olsen O.A."/>
        </authorList>
    </citation>
    <scope>NUCLEOTIDE SEQUENCE [LARGE SCALE GENOMIC DNA]</scope>
    <source>
        <strain evidence="3">cv. AL8/78</strain>
    </source>
</reference>
<protein>
    <submittedName>
        <fullName evidence="2">Uncharacterized protein</fullName>
    </submittedName>
</protein>
<reference evidence="2" key="3">
    <citation type="journal article" date="2017" name="Nature">
        <title>Genome sequence of the progenitor of the wheat D genome Aegilops tauschii.</title>
        <authorList>
            <person name="Luo M.C."/>
            <person name="Gu Y.Q."/>
            <person name="Puiu D."/>
            <person name="Wang H."/>
            <person name="Twardziok S.O."/>
            <person name="Deal K.R."/>
            <person name="Huo N."/>
            <person name="Zhu T."/>
            <person name="Wang L."/>
            <person name="Wang Y."/>
            <person name="McGuire P.E."/>
            <person name="Liu S."/>
            <person name="Long H."/>
            <person name="Ramasamy R.K."/>
            <person name="Rodriguez J.C."/>
            <person name="Van S.L."/>
            <person name="Yuan L."/>
            <person name="Wang Z."/>
            <person name="Xia Z."/>
            <person name="Xiao L."/>
            <person name="Anderson O.D."/>
            <person name="Ouyang S."/>
            <person name="Liang Y."/>
            <person name="Zimin A.V."/>
            <person name="Pertea G."/>
            <person name="Qi P."/>
            <person name="Bennetzen J.L."/>
            <person name="Dai X."/>
            <person name="Dawson M.W."/>
            <person name="Muller H.G."/>
            <person name="Kugler K."/>
            <person name="Rivarola-Duarte L."/>
            <person name="Spannagl M."/>
            <person name="Mayer K.F.X."/>
            <person name="Lu F.H."/>
            <person name="Bevan M.W."/>
            <person name="Leroy P."/>
            <person name="Li P."/>
            <person name="You F.M."/>
            <person name="Sun Q."/>
            <person name="Liu Z."/>
            <person name="Lyons E."/>
            <person name="Wicker T."/>
            <person name="Salzberg S.L."/>
            <person name="Devos K.M."/>
            <person name="Dvorak J."/>
        </authorList>
    </citation>
    <scope>NUCLEOTIDE SEQUENCE [LARGE SCALE GENOMIC DNA]</scope>
    <source>
        <strain evidence="2">cv. AL8/78</strain>
    </source>
</reference>
<reference evidence="2" key="5">
    <citation type="journal article" date="2021" name="G3 (Bethesda)">
        <title>Aegilops tauschii genome assembly Aet v5.0 features greater sequence contiguity and improved annotation.</title>
        <authorList>
            <person name="Wang L."/>
            <person name="Zhu T."/>
            <person name="Rodriguez J.C."/>
            <person name="Deal K.R."/>
            <person name="Dubcovsky J."/>
            <person name="McGuire P.E."/>
            <person name="Lux T."/>
            <person name="Spannagl M."/>
            <person name="Mayer K.F.X."/>
            <person name="Baldrich P."/>
            <person name="Meyers B.C."/>
            <person name="Huo N."/>
            <person name="Gu Y.Q."/>
            <person name="Zhou H."/>
            <person name="Devos K.M."/>
            <person name="Bennetzen J.L."/>
            <person name="Unver T."/>
            <person name="Budak H."/>
            <person name="Gulick P.J."/>
            <person name="Galiba G."/>
            <person name="Kalapos B."/>
            <person name="Nelson D.R."/>
            <person name="Li P."/>
            <person name="You F.M."/>
            <person name="Luo M.C."/>
            <person name="Dvorak J."/>
        </authorList>
    </citation>
    <scope>NUCLEOTIDE SEQUENCE [LARGE SCALE GENOMIC DNA]</scope>
    <source>
        <strain evidence="2">cv. AL8/78</strain>
    </source>
</reference>
<dbReference type="Proteomes" id="UP000015105">
    <property type="component" value="Chromosome 1D"/>
</dbReference>
<name>A0A452ZDT3_AEGTS</name>
<dbReference type="Gramene" id="AET1Gv20726900.12">
    <property type="protein sequence ID" value="AET1Gv20726900.12"/>
    <property type="gene ID" value="AET1Gv20726900"/>
</dbReference>
<proteinExistence type="predicted"/>
<evidence type="ECO:0000256" key="1">
    <source>
        <dbReference type="SAM" id="Phobius"/>
    </source>
</evidence>
<keyword evidence="1" id="KW-1133">Transmembrane helix</keyword>
<evidence type="ECO:0000313" key="3">
    <source>
        <dbReference type="Proteomes" id="UP000015105"/>
    </source>
</evidence>
<keyword evidence="3" id="KW-1185">Reference proteome</keyword>
<reference evidence="3" key="2">
    <citation type="journal article" date="2017" name="Nat. Plants">
        <title>The Aegilops tauschii genome reveals multiple impacts of transposons.</title>
        <authorList>
            <person name="Zhao G."/>
            <person name="Zou C."/>
            <person name="Li K."/>
            <person name="Wang K."/>
            <person name="Li T."/>
            <person name="Gao L."/>
            <person name="Zhang X."/>
            <person name="Wang H."/>
            <person name="Yang Z."/>
            <person name="Liu X."/>
            <person name="Jiang W."/>
            <person name="Mao L."/>
            <person name="Kong X."/>
            <person name="Jiao Y."/>
            <person name="Jia J."/>
        </authorList>
    </citation>
    <scope>NUCLEOTIDE SEQUENCE [LARGE SCALE GENOMIC DNA]</scope>
    <source>
        <strain evidence="3">cv. AL8/78</strain>
    </source>
</reference>
<dbReference type="EnsemblPlants" id="AET1Gv20726900.12">
    <property type="protein sequence ID" value="AET1Gv20726900.12"/>
    <property type="gene ID" value="AET1Gv20726900"/>
</dbReference>